<name>A0ABP8QCA2_9GAMM</name>
<accession>A0ABP8QCA2</accession>
<keyword evidence="2" id="KW-1185">Reference proteome</keyword>
<dbReference type="RefSeq" id="WP_345013244.1">
    <property type="nucleotide sequence ID" value="NZ_BAABFC010000014.1"/>
</dbReference>
<proteinExistence type="predicted"/>
<evidence type="ECO:0000313" key="1">
    <source>
        <dbReference type="EMBL" id="GAA4500859.1"/>
    </source>
</evidence>
<comment type="caution">
    <text evidence="1">The sequence shown here is derived from an EMBL/GenBank/DDBJ whole genome shotgun (WGS) entry which is preliminary data.</text>
</comment>
<reference evidence="2" key="1">
    <citation type="journal article" date="2019" name="Int. J. Syst. Evol. Microbiol.">
        <title>The Global Catalogue of Microorganisms (GCM) 10K type strain sequencing project: providing services to taxonomists for standard genome sequencing and annotation.</title>
        <authorList>
            <consortium name="The Broad Institute Genomics Platform"/>
            <consortium name="The Broad Institute Genome Sequencing Center for Infectious Disease"/>
            <person name="Wu L."/>
            <person name="Ma J."/>
        </authorList>
    </citation>
    <scope>NUCLEOTIDE SEQUENCE [LARGE SCALE GENOMIC DNA]</scope>
    <source>
        <strain evidence="2">JCM 32226</strain>
    </source>
</reference>
<protein>
    <recommendedName>
        <fullName evidence="3">DUF1127 domain-containing protein</fullName>
    </recommendedName>
</protein>
<evidence type="ECO:0008006" key="3">
    <source>
        <dbReference type="Google" id="ProtNLM"/>
    </source>
</evidence>
<sequence>MRRSILMNLALLCVKADLALEQSRLQAERRAARDAMRYATPHLLRDVGLDEDGLGRALELKQREALRLVCRTRQRHRWPRQR</sequence>
<organism evidence="1 2">
    <name type="scientific">Pseudaeromonas paramecii</name>
    <dbReference type="NCBI Taxonomy" id="2138166"/>
    <lineage>
        <taxon>Bacteria</taxon>
        <taxon>Pseudomonadati</taxon>
        <taxon>Pseudomonadota</taxon>
        <taxon>Gammaproteobacteria</taxon>
        <taxon>Aeromonadales</taxon>
        <taxon>Aeromonadaceae</taxon>
        <taxon>Pseudaeromonas</taxon>
    </lineage>
</organism>
<evidence type="ECO:0000313" key="2">
    <source>
        <dbReference type="Proteomes" id="UP001501321"/>
    </source>
</evidence>
<dbReference type="EMBL" id="BAABFC010000014">
    <property type="protein sequence ID" value="GAA4500859.1"/>
    <property type="molecule type" value="Genomic_DNA"/>
</dbReference>
<dbReference type="Proteomes" id="UP001501321">
    <property type="component" value="Unassembled WGS sequence"/>
</dbReference>
<gene>
    <name evidence="1" type="ORF">GCM10023095_23200</name>
</gene>